<keyword evidence="1" id="KW-1133">Transmembrane helix</keyword>
<dbReference type="AlphaFoldDB" id="A0A1C3MZV6"/>
<dbReference type="Proteomes" id="UP000199393">
    <property type="component" value="Chromosome I"/>
</dbReference>
<feature type="transmembrane region" description="Helical" evidence="1">
    <location>
        <begin position="46"/>
        <end position="64"/>
    </location>
</feature>
<keyword evidence="3" id="KW-1185">Reference proteome</keyword>
<keyword evidence="1" id="KW-0472">Membrane</keyword>
<evidence type="ECO:0000313" key="2">
    <source>
        <dbReference type="EMBL" id="SBV25860.1"/>
    </source>
</evidence>
<gene>
    <name evidence="2" type="ORF">GA0070620_1342</name>
</gene>
<proteinExistence type="predicted"/>
<sequence>MRSVDLVLAVVAAAANAAVAAVLLARSRGGAPVPRILGRPQPLPRLRAAMHACLGLGLGGGWLVKDIFPPRSTGDTVLLNLVRILLVAGLVAALLVAVRYVRSTRDKAATSAR</sequence>
<feature type="transmembrane region" description="Helical" evidence="1">
    <location>
        <begin position="76"/>
        <end position="98"/>
    </location>
</feature>
<feature type="transmembrane region" description="Helical" evidence="1">
    <location>
        <begin position="6"/>
        <end position="25"/>
    </location>
</feature>
<dbReference type="RefSeq" id="WP_157741552.1">
    <property type="nucleotide sequence ID" value="NZ_JBHRWG010000003.1"/>
</dbReference>
<reference evidence="3" key="1">
    <citation type="submission" date="2016-06" db="EMBL/GenBank/DDBJ databases">
        <authorList>
            <person name="Varghese N."/>
            <person name="Submissions Spin"/>
        </authorList>
    </citation>
    <scope>NUCLEOTIDE SEQUENCE [LARGE SCALE GENOMIC DNA]</scope>
    <source>
        <strain evidence="3">DSM 45344</strain>
    </source>
</reference>
<keyword evidence="1" id="KW-0812">Transmembrane</keyword>
<accession>A0A1C3MZV6</accession>
<protein>
    <submittedName>
        <fullName evidence="2">Uncharacterized protein</fullName>
    </submittedName>
</protein>
<evidence type="ECO:0000313" key="3">
    <source>
        <dbReference type="Proteomes" id="UP000199393"/>
    </source>
</evidence>
<organism evidence="2 3">
    <name type="scientific">Micromonospora krabiensis</name>
    <dbReference type="NCBI Taxonomy" id="307121"/>
    <lineage>
        <taxon>Bacteria</taxon>
        <taxon>Bacillati</taxon>
        <taxon>Actinomycetota</taxon>
        <taxon>Actinomycetes</taxon>
        <taxon>Micromonosporales</taxon>
        <taxon>Micromonosporaceae</taxon>
        <taxon>Micromonospora</taxon>
    </lineage>
</organism>
<name>A0A1C3MZV6_9ACTN</name>
<dbReference type="EMBL" id="LT598496">
    <property type="protein sequence ID" value="SBV25860.1"/>
    <property type="molecule type" value="Genomic_DNA"/>
</dbReference>
<evidence type="ECO:0000256" key="1">
    <source>
        <dbReference type="SAM" id="Phobius"/>
    </source>
</evidence>